<dbReference type="GO" id="GO:0046872">
    <property type="term" value="F:metal ion binding"/>
    <property type="evidence" value="ECO:0007669"/>
    <property type="project" value="InterPro"/>
</dbReference>
<dbReference type="Pfam" id="PF05193">
    <property type="entry name" value="Peptidase_M16_C"/>
    <property type="match status" value="1"/>
</dbReference>
<dbReference type="PANTHER" id="PTHR11851:SF224">
    <property type="entry name" value="PROCESSING PROTEASE"/>
    <property type="match status" value="1"/>
</dbReference>
<dbReference type="Gene3D" id="2.50.20.10">
    <property type="entry name" value="Lipoprotein localisation LolA/LolB/LppX"/>
    <property type="match status" value="1"/>
</dbReference>
<dbReference type="RefSeq" id="WP_170120437.1">
    <property type="nucleotide sequence ID" value="NZ_QKZV01000006.1"/>
</dbReference>
<proteinExistence type="predicted"/>
<protein>
    <submittedName>
        <fullName evidence="2">Putative Zn-dependent peptidase</fullName>
    </submittedName>
</protein>
<evidence type="ECO:0000259" key="1">
    <source>
        <dbReference type="Pfam" id="PF05193"/>
    </source>
</evidence>
<sequence>MKKILVAILFLAPMALLGQITINRSVPPPPGPAKTIEIGKTENFTLNNGLQVIVVRNTKLPRVSVSLTVNRDPLLEGNKAGLTSMAGQLLRSGTTTMNKAALDDAIDFLGGNIYATSTSIGGSSLSSNFKKLFALMADIVFHPSFPNDQLEKIKKQELSGLAQSKEDPNSIAGNVVSKLLYGSNHPYGEIETDSTVKNVTADDIKKYFATYWKPNISYLVFVGDITKDEAKDLAETYFGKWERGDVPKMTYPMPKNPEKPIIAIVDRPVSVQSVINFVQTEPLKPGEPDVIPVRIMNDILGGGSSARLFMNLREKHGFTYGAYSSVNPDKLIGSFNAEASVRNEKTDSAVGEFLKEFERIRTNEVSNEELELSKNTLSGAFARSLENPATVANFALNEAIYHLPSDYYQNYLKNIAAVNAATVMQMAQKYIQPQHMYTVIVGNAKQIVNGLEKYGTIQYYNAEGNPVAAPVVKKADANVSGKSIIEKAAAAMGNAALANMKDLEIKGNAAAMGQSLQFVQKFLFPGYFEQTLSIQGMMLQKQLIKDGNYSVTAQGQNQPLKDDDKEEMDEQGSMLPEAYYLSKPGYVFTVKDIEPVDGKDAYAVEIKSPRGRIVTNYYDVNSGLKLKSVSEKDAGPAGKMVIQTYYHDYKAYNGLMIPMKTVVDQGRLKIELNVDEVKVNQGLKAADFN</sequence>
<dbReference type="AlphaFoldDB" id="A0A2W7SG41"/>
<evidence type="ECO:0000313" key="2">
    <source>
        <dbReference type="EMBL" id="PZX61845.1"/>
    </source>
</evidence>
<reference evidence="2 3" key="1">
    <citation type="submission" date="2018-06" db="EMBL/GenBank/DDBJ databases">
        <title>Genomic Encyclopedia of Archaeal and Bacterial Type Strains, Phase II (KMG-II): from individual species to whole genera.</title>
        <authorList>
            <person name="Goeker M."/>
        </authorList>
    </citation>
    <scope>NUCLEOTIDE SEQUENCE [LARGE SCALE GENOMIC DNA]</scope>
    <source>
        <strain evidence="2 3">DSM 23241</strain>
    </source>
</reference>
<dbReference type="PANTHER" id="PTHR11851">
    <property type="entry name" value="METALLOPROTEASE"/>
    <property type="match status" value="1"/>
</dbReference>
<organism evidence="2 3">
    <name type="scientific">Hydrotalea sandarakina</name>
    <dbReference type="NCBI Taxonomy" id="1004304"/>
    <lineage>
        <taxon>Bacteria</taxon>
        <taxon>Pseudomonadati</taxon>
        <taxon>Bacteroidota</taxon>
        <taxon>Chitinophagia</taxon>
        <taxon>Chitinophagales</taxon>
        <taxon>Chitinophagaceae</taxon>
        <taxon>Hydrotalea</taxon>
    </lineage>
</organism>
<accession>A0A2W7SG41</accession>
<comment type="caution">
    <text evidence="2">The sequence shown here is derived from an EMBL/GenBank/DDBJ whole genome shotgun (WGS) entry which is preliminary data.</text>
</comment>
<dbReference type="SUPFAM" id="SSF63411">
    <property type="entry name" value="LuxS/MPP-like metallohydrolase"/>
    <property type="match status" value="2"/>
</dbReference>
<dbReference type="EMBL" id="QKZV01000006">
    <property type="protein sequence ID" value="PZX61845.1"/>
    <property type="molecule type" value="Genomic_DNA"/>
</dbReference>
<gene>
    <name evidence="2" type="ORF">LX80_02006</name>
</gene>
<dbReference type="InterPro" id="IPR007863">
    <property type="entry name" value="Peptidase_M16_C"/>
</dbReference>
<dbReference type="InterPro" id="IPR050361">
    <property type="entry name" value="MPP/UQCRC_Complex"/>
</dbReference>
<name>A0A2W7SG41_9BACT</name>
<keyword evidence="3" id="KW-1185">Reference proteome</keyword>
<dbReference type="InterPro" id="IPR011249">
    <property type="entry name" value="Metalloenz_LuxS/M16"/>
</dbReference>
<feature type="domain" description="Peptidase M16 C-terminal" evidence="1">
    <location>
        <begin position="198"/>
        <end position="377"/>
    </location>
</feature>
<evidence type="ECO:0000313" key="3">
    <source>
        <dbReference type="Proteomes" id="UP000249720"/>
    </source>
</evidence>
<dbReference type="Proteomes" id="UP000249720">
    <property type="component" value="Unassembled WGS sequence"/>
</dbReference>
<dbReference type="Gene3D" id="3.30.830.10">
    <property type="entry name" value="Metalloenzyme, LuxS/M16 peptidase-like"/>
    <property type="match status" value="2"/>
</dbReference>